<dbReference type="SUPFAM" id="SSF48371">
    <property type="entry name" value="ARM repeat"/>
    <property type="match status" value="1"/>
</dbReference>
<dbReference type="SUPFAM" id="SSF53335">
    <property type="entry name" value="S-adenosyl-L-methionine-dependent methyltransferases"/>
    <property type="match status" value="1"/>
</dbReference>
<comment type="similarity">
    <text evidence="1">Belongs to the methyltransferase superfamily. L-isoaspartyl/D-aspartyl protein methyltransferase family.</text>
</comment>
<dbReference type="Gene3D" id="3.40.50.150">
    <property type="entry name" value="Vaccinia Virus protein VP39"/>
    <property type="match status" value="1"/>
</dbReference>
<name>A0AA39KRN4_9HYME</name>
<accession>A0AA39KRN4</accession>
<dbReference type="GO" id="GO:0004719">
    <property type="term" value="F:protein-L-isoaspartate (D-aspartate) O-methyltransferase activity"/>
    <property type="evidence" value="ECO:0007669"/>
    <property type="project" value="InterPro"/>
</dbReference>
<proteinExistence type="inferred from homology"/>
<dbReference type="PANTHER" id="PTHR11579:SF9">
    <property type="entry name" value="PROTEIN-L-ISOASPARTATE O-METHYLTRANSFERASE"/>
    <property type="match status" value="1"/>
</dbReference>
<dbReference type="PANTHER" id="PTHR11579">
    <property type="entry name" value="PROTEIN-L-ISOASPARTATE O-METHYLTRANSFERASE"/>
    <property type="match status" value="1"/>
</dbReference>
<dbReference type="Proteomes" id="UP001168990">
    <property type="component" value="Unassembled WGS sequence"/>
</dbReference>
<dbReference type="Pfam" id="PF01135">
    <property type="entry name" value="PCMT"/>
    <property type="match status" value="1"/>
</dbReference>
<keyword evidence="4" id="KW-1185">Reference proteome</keyword>
<dbReference type="InterPro" id="IPR029063">
    <property type="entry name" value="SAM-dependent_MTases_sf"/>
</dbReference>
<dbReference type="InterPro" id="IPR000682">
    <property type="entry name" value="PCMT"/>
</dbReference>
<dbReference type="InterPro" id="IPR016024">
    <property type="entry name" value="ARM-type_fold"/>
</dbReference>
<sequence>MGNVVSSGEHNDELVDILRILGYIKSKKVERVFRAVDRGDYVLAAHREAAYKDLSWKIGNIHLSAPCVYGKVMEGLSLESGLSFLNLGSGTGYLSTMAGLILNHHGTNHGIELNKDCLDYAYEKLEEFKQKSLALDEFDFCEPVFMHGNCLKLEPNRQYDRVYCGAACPESHEAFIKQFVKIGGILVMPYKENLLQIERIDDNLWKHKSMLPVSFAPLIIPKDDDHRSLQLPRSEPLSLQELSRCIIRSEIRNLLWKSHPELQTRNFITKGANKTNHTQYLASHQVIPFFNALGPRPTIEDDDDDDDDDDEEEEEEEEEDGDADDDDNDDDDDGDDATSRAQLFFYVCAGSRSSTPVRRSILSKTNENSVDVFDSMSDDNNVNESSEIKNCDAITTIPSTANADSPSTSYQNNIGVNKSSNDNDSISPLTKEIVNTKVTNKDQSSTVNTAVEKENKLSQSHFDIDDPMELDVSTEQLECSKNSDSNNKIDSSNLNESKLNESKNNHNQMSDTSSDDNEENLIDSLDRDTSMSYSSSSDHNDEADDETNSSMDWLNAIEWHHMKRGLPAYKCNSDNLSNNCSQQSETNVTNDQDGSKLQKTFQVFAHHVDINVLSSHMRDKISKLPLPTSLLMYINYNRNL</sequence>
<evidence type="ECO:0000256" key="1">
    <source>
        <dbReference type="ARBA" id="ARBA00005369"/>
    </source>
</evidence>
<feature type="compositionally biased region" description="Low complexity" evidence="2">
    <location>
        <begin position="480"/>
        <end position="497"/>
    </location>
</feature>
<comment type="caution">
    <text evidence="3">The sequence shown here is derived from an EMBL/GenBank/DDBJ whole genome shotgun (WGS) entry which is preliminary data.</text>
</comment>
<evidence type="ECO:0000313" key="4">
    <source>
        <dbReference type="Proteomes" id="UP001168990"/>
    </source>
</evidence>
<reference evidence="3" key="1">
    <citation type="journal article" date="2023" name="bioRxiv">
        <title>Scaffold-level genome assemblies of two parasitoid biocontrol wasps reveal the parthenogenesis mechanism and an associated novel virus.</title>
        <authorList>
            <person name="Inwood S."/>
            <person name="Skelly J."/>
            <person name="Guhlin J."/>
            <person name="Harrop T."/>
            <person name="Goldson S."/>
            <person name="Dearden P."/>
        </authorList>
    </citation>
    <scope>NUCLEOTIDE SEQUENCE</scope>
    <source>
        <strain evidence="3">Irish</strain>
        <tissue evidence="3">Whole body</tissue>
    </source>
</reference>
<reference evidence="3" key="2">
    <citation type="submission" date="2023-03" db="EMBL/GenBank/DDBJ databases">
        <authorList>
            <person name="Inwood S.N."/>
            <person name="Skelly J.G."/>
            <person name="Guhlin J."/>
            <person name="Harrop T.W.R."/>
            <person name="Goldson S.G."/>
            <person name="Dearden P.K."/>
        </authorList>
    </citation>
    <scope>NUCLEOTIDE SEQUENCE</scope>
    <source>
        <strain evidence="3">Irish</strain>
        <tissue evidence="3">Whole body</tissue>
    </source>
</reference>
<protein>
    <recommendedName>
        <fullName evidence="5">Protein-L-isoaspartate O-methyltransferase domain-containing protein 1</fullName>
    </recommendedName>
</protein>
<feature type="region of interest" description="Disordered" evidence="2">
    <location>
        <begin position="399"/>
        <end position="427"/>
    </location>
</feature>
<feature type="region of interest" description="Disordered" evidence="2">
    <location>
        <begin position="475"/>
        <end position="547"/>
    </location>
</feature>
<evidence type="ECO:0000256" key="2">
    <source>
        <dbReference type="SAM" id="MobiDB-lite"/>
    </source>
</evidence>
<feature type="region of interest" description="Disordered" evidence="2">
    <location>
        <begin position="292"/>
        <end position="337"/>
    </location>
</feature>
<evidence type="ECO:0008006" key="5">
    <source>
        <dbReference type="Google" id="ProtNLM"/>
    </source>
</evidence>
<feature type="compositionally biased region" description="Acidic residues" evidence="2">
    <location>
        <begin position="300"/>
        <end position="336"/>
    </location>
</feature>
<evidence type="ECO:0000313" key="3">
    <source>
        <dbReference type="EMBL" id="KAK0171071.1"/>
    </source>
</evidence>
<organism evidence="3 4">
    <name type="scientific">Microctonus aethiopoides</name>
    <dbReference type="NCBI Taxonomy" id="144406"/>
    <lineage>
        <taxon>Eukaryota</taxon>
        <taxon>Metazoa</taxon>
        <taxon>Ecdysozoa</taxon>
        <taxon>Arthropoda</taxon>
        <taxon>Hexapoda</taxon>
        <taxon>Insecta</taxon>
        <taxon>Pterygota</taxon>
        <taxon>Neoptera</taxon>
        <taxon>Endopterygota</taxon>
        <taxon>Hymenoptera</taxon>
        <taxon>Apocrita</taxon>
        <taxon>Ichneumonoidea</taxon>
        <taxon>Braconidae</taxon>
        <taxon>Euphorinae</taxon>
        <taxon>Microctonus</taxon>
    </lineage>
</organism>
<dbReference type="CDD" id="cd02440">
    <property type="entry name" value="AdoMet_MTases"/>
    <property type="match status" value="1"/>
</dbReference>
<dbReference type="GO" id="GO:0005737">
    <property type="term" value="C:cytoplasm"/>
    <property type="evidence" value="ECO:0007669"/>
    <property type="project" value="TreeGrafter"/>
</dbReference>
<dbReference type="EMBL" id="JAQQBS010000003">
    <property type="protein sequence ID" value="KAK0171071.1"/>
    <property type="molecule type" value="Genomic_DNA"/>
</dbReference>
<dbReference type="AlphaFoldDB" id="A0AA39KRN4"/>
<gene>
    <name evidence="3" type="ORF">PV328_008834</name>
</gene>